<dbReference type="InterPro" id="IPR013022">
    <property type="entry name" value="Xyl_isomerase-like_TIM-brl"/>
</dbReference>
<evidence type="ECO:0000256" key="1">
    <source>
        <dbReference type="ARBA" id="ARBA00000476"/>
    </source>
</evidence>
<dbReference type="PANTHER" id="PTHR43489:SF6">
    <property type="entry name" value="HYDROXYPYRUVATE ISOMERASE-RELATED"/>
    <property type="match status" value="1"/>
</dbReference>
<dbReference type="InterPro" id="IPR036237">
    <property type="entry name" value="Xyl_isomerase-like_sf"/>
</dbReference>
<feature type="domain" description="Xylose isomerase-like TIM barrel" evidence="9">
    <location>
        <begin position="25"/>
        <end position="261"/>
    </location>
</feature>
<keyword evidence="6 7" id="KW-0413">Isomerase</keyword>
<feature type="active site" description="Proton donor/acceptor" evidence="8">
    <location>
        <position position="147"/>
    </location>
</feature>
<comment type="catalytic activity">
    <reaction evidence="1 7">
        <text>3-hydroxypyruvate = 2-hydroxy-3-oxopropanoate</text>
        <dbReference type="Rhea" id="RHEA:11952"/>
        <dbReference type="ChEBI" id="CHEBI:17180"/>
        <dbReference type="ChEBI" id="CHEBI:57978"/>
        <dbReference type="EC" id="5.3.1.22"/>
    </reaction>
</comment>
<evidence type="ECO:0000256" key="4">
    <source>
        <dbReference type="ARBA" id="ARBA00012570"/>
    </source>
</evidence>
<evidence type="ECO:0000313" key="10">
    <source>
        <dbReference type="EMBL" id="NBJ62672.1"/>
    </source>
</evidence>
<comment type="similarity">
    <text evidence="3 7">Belongs to the hyi family.</text>
</comment>
<dbReference type="PANTHER" id="PTHR43489">
    <property type="entry name" value="ISOMERASE"/>
    <property type="match status" value="1"/>
</dbReference>
<organism evidence="10">
    <name type="scientific">Phlebotomus kandelakii</name>
    <dbReference type="NCBI Taxonomy" id="1109342"/>
    <lineage>
        <taxon>Eukaryota</taxon>
        <taxon>Metazoa</taxon>
        <taxon>Ecdysozoa</taxon>
        <taxon>Arthropoda</taxon>
        <taxon>Hexapoda</taxon>
        <taxon>Insecta</taxon>
        <taxon>Pterygota</taxon>
        <taxon>Neoptera</taxon>
        <taxon>Endopterygota</taxon>
        <taxon>Diptera</taxon>
        <taxon>Nematocera</taxon>
        <taxon>Psychodoidea</taxon>
        <taxon>Psychodidae</taxon>
        <taxon>Phlebotomus</taxon>
        <taxon>Larroussius</taxon>
    </lineage>
</organism>
<evidence type="ECO:0000256" key="6">
    <source>
        <dbReference type="ARBA" id="ARBA00023235"/>
    </source>
</evidence>
<evidence type="ECO:0000256" key="2">
    <source>
        <dbReference type="ARBA" id="ARBA00002968"/>
    </source>
</evidence>
<protein>
    <recommendedName>
        <fullName evidence="5 7">Putative hydroxypyruvate isomerase</fullName>
        <ecNumber evidence="4 7">5.3.1.22</ecNumber>
    </recommendedName>
</protein>
<evidence type="ECO:0000259" key="9">
    <source>
        <dbReference type="Pfam" id="PF01261"/>
    </source>
</evidence>
<accession>A0A6B2EIV8</accession>
<name>A0A6B2EIV8_9DIPT</name>
<evidence type="ECO:0000256" key="5">
    <source>
        <dbReference type="ARBA" id="ARBA00017985"/>
    </source>
</evidence>
<keyword evidence="10" id="KW-0675">Receptor</keyword>
<dbReference type="AlphaFoldDB" id="A0A6B2EIV8"/>
<dbReference type="GO" id="GO:0046487">
    <property type="term" value="P:glyoxylate metabolic process"/>
    <property type="evidence" value="ECO:0007669"/>
    <property type="project" value="TreeGrafter"/>
</dbReference>
<feature type="active site" description="Proton donor/acceptor" evidence="8">
    <location>
        <position position="245"/>
    </location>
</feature>
<sequence>MALKFCANLSFMFTESGSLLERYNLARLAGFRGVECAFPKGFSIEDLVTAKQSLNQVLINIRTGTVSGGEFGVAALHGDSESPDFQDAFRSDLQTTVEYAKALQCKKIHIMAGKVPEPTDDNHRAYVDNLKYAVKVLEKENIVGLIEPINRYAVPGYYLNSYERALEVIKEVNSPNLRLLLDFFHLQRIRGNITNSVKDFLPFIGHVQIAQVPHRNEPDTPGEIDYRYVLGLLAQEGYSDWVGCEYHPKTFTNDGLGWIKEFGFTH</sequence>
<dbReference type="GO" id="GO:0008903">
    <property type="term" value="F:hydroxypyruvate isomerase activity"/>
    <property type="evidence" value="ECO:0007669"/>
    <property type="project" value="UniProtKB-EC"/>
</dbReference>
<dbReference type="PIRSF" id="PIRSF006241">
    <property type="entry name" value="HyI"/>
    <property type="match status" value="1"/>
</dbReference>
<dbReference type="EC" id="5.3.1.22" evidence="4 7"/>
<dbReference type="InterPro" id="IPR050417">
    <property type="entry name" value="Sugar_Epim/Isomerase"/>
</dbReference>
<dbReference type="Gene3D" id="3.20.20.150">
    <property type="entry name" value="Divalent-metal-dependent TIM barrel enzymes"/>
    <property type="match status" value="1"/>
</dbReference>
<dbReference type="InterPro" id="IPR026040">
    <property type="entry name" value="HyI-like"/>
</dbReference>
<comment type="function">
    <text evidence="2 7">Catalyzes the reversible isomerization between hydroxypyruvate and 2-hydroxy-3-oxopropanoate (also termed tartronate semialdehyde).</text>
</comment>
<evidence type="ECO:0000256" key="3">
    <source>
        <dbReference type="ARBA" id="ARBA00005962"/>
    </source>
</evidence>
<dbReference type="EMBL" id="GIFK01004969">
    <property type="protein sequence ID" value="NBJ62672.1"/>
    <property type="molecule type" value="Transcribed_RNA"/>
</dbReference>
<dbReference type="SUPFAM" id="SSF51658">
    <property type="entry name" value="Xylose isomerase-like"/>
    <property type="match status" value="1"/>
</dbReference>
<evidence type="ECO:0000256" key="7">
    <source>
        <dbReference type="PIRNR" id="PIRNR006241"/>
    </source>
</evidence>
<dbReference type="FunFam" id="3.20.20.150:FF:000007">
    <property type="entry name" value="Hydroxypyruvate isomerase"/>
    <property type="match status" value="1"/>
</dbReference>
<evidence type="ECO:0000256" key="8">
    <source>
        <dbReference type="PIRSR" id="PIRSR006241-50"/>
    </source>
</evidence>
<dbReference type="Pfam" id="PF01261">
    <property type="entry name" value="AP_endonuc_2"/>
    <property type="match status" value="1"/>
</dbReference>
<reference evidence="10" key="1">
    <citation type="submission" date="2019-10" db="EMBL/GenBank/DDBJ databases">
        <title>Short sand fly seasons in Tbilisi, Georgia, hinder development of host immunity to saliva of the visceral leishmaniasis vector Phlebotomus kandelakii.</title>
        <authorList>
            <person name="Oliveira F."/>
            <person name="Giorgobiani E."/>
            <person name="Guimaraes-Costa A.B."/>
            <person name="Abdeladhim M."/>
            <person name="Oristian J."/>
            <person name="Tskhvaradze L."/>
            <person name="Tsertsvadze N."/>
            <person name="Zakalashvili M."/>
            <person name="Valenzuela J.G."/>
            <person name="Kamhawi S."/>
        </authorList>
    </citation>
    <scope>NUCLEOTIDE SEQUENCE</scope>
    <source>
        <strain evidence="10">Wild-capture in Tbilisi</strain>
        <tissue evidence="10">Salivary glands</tissue>
    </source>
</reference>
<proteinExistence type="inferred from homology"/>